<dbReference type="GO" id="GO:0051301">
    <property type="term" value="P:cell division"/>
    <property type="evidence" value="ECO:0007669"/>
    <property type="project" value="UniProtKB-KW"/>
</dbReference>
<evidence type="ECO:0000313" key="12">
    <source>
        <dbReference type="EMBL" id="EDQ84021.1"/>
    </source>
</evidence>
<evidence type="ECO:0000256" key="4">
    <source>
        <dbReference type="ARBA" id="ARBA00022454"/>
    </source>
</evidence>
<dbReference type="PANTHER" id="PTHR16040">
    <property type="entry name" value="AUSTRALIN, ISOFORM A-RELATED"/>
    <property type="match status" value="1"/>
</dbReference>
<evidence type="ECO:0000256" key="10">
    <source>
        <dbReference type="SAM" id="MobiDB-lite"/>
    </source>
</evidence>
<feature type="domain" description="Borealin C-terminal" evidence="11">
    <location>
        <begin position="20"/>
        <end position="140"/>
    </location>
</feature>
<organism evidence="12 13">
    <name type="scientific">Monosiga brevicollis</name>
    <name type="common">Choanoflagellate</name>
    <dbReference type="NCBI Taxonomy" id="81824"/>
    <lineage>
        <taxon>Eukaryota</taxon>
        <taxon>Choanoflagellata</taxon>
        <taxon>Craspedida</taxon>
        <taxon>Salpingoecidae</taxon>
        <taxon>Monosiga</taxon>
    </lineage>
</organism>
<evidence type="ECO:0000256" key="8">
    <source>
        <dbReference type="ARBA" id="ARBA00023306"/>
    </source>
</evidence>
<evidence type="ECO:0000256" key="3">
    <source>
        <dbReference type="ARBA" id="ARBA00009914"/>
    </source>
</evidence>
<dbReference type="GeneID" id="5896428"/>
<keyword evidence="4" id="KW-0158">Chromosome</keyword>
<dbReference type="STRING" id="81824.A9VEM0"/>
<keyword evidence="5" id="KW-0132">Cell division</keyword>
<evidence type="ECO:0000313" key="13">
    <source>
        <dbReference type="Proteomes" id="UP000001357"/>
    </source>
</evidence>
<evidence type="ECO:0000256" key="6">
    <source>
        <dbReference type="ARBA" id="ARBA00022776"/>
    </source>
</evidence>
<keyword evidence="7" id="KW-0539">Nucleus</keyword>
<dbReference type="AlphaFoldDB" id="A9VEM0"/>
<name>A9VEM0_MONBE</name>
<evidence type="ECO:0000256" key="1">
    <source>
        <dbReference type="ARBA" id="ARBA00004123"/>
    </source>
</evidence>
<dbReference type="Proteomes" id="UP000001357">
    <property type="component" value="Unassembled WGS sequence"/>
</dbReference>
<evidence type="ECO:0000256" key="5">
    <source>
        <dbReference type="ARBA" id="ARBA00022618"/>
    </source>
</evidence>
<accession>A9VEM0</accession>
<comment type="similarity">
    <text evidence="3">Belongs to the borealin family.</text>
</comment>
<reference evidence="12 13" key="1">
    <citation type="journal article" date="2008" name="Nature">
        <title>The genome of the choanoflagellate Monosiga brevicollis and the origin of metazoans.</title>
        <authorList>
            <consortium name="JGI Sequencing"/>
            <person name="King N."/>
            <person name="Westbrook M.J."/>
            <person name="Young S.L."/>
            <person name="Kuo A."/>
            <person name="Abedin M."/>
            <person name="Chapman J."/>
            <person name="Fairclough S."/>
            <person name="Hellsten U."/>
            <person name="Isogai Y."/>
            <person name="Letunic I."/>
            <person name="Marr M."/>
            <person name="Pincus D."/>
            <person name="Putnam N."/>
            <person name="Rokas A."/>
            <person name="Wright K.J."/>
            <person name="Zuzow R."/>
            <person name="Dirks W."/>
            <person name="Good M."/>
            <person name="Goodstein D."/>
            <person name="Lemons D."/>
            <person name="Li W."/>
            <person name="Lyons J.B."/>
            <person name="Morris A."/>
            <person name="Nichols S."/>
            <person name="Richter D.J."/>
            <person name="Salamov A."/>
            <person name="Bork P."/>
            <person name="Lim W.A."/>
            <person name="Manning G."/>
            <person name="Miller W.T."/>
            <person name="McGinnis W."/>
            <person name="Shapiro H."/>
            <person name="Tjian R."/>
            <person name="Grigoriev I.V."/>
            <person name="Rokhsar D."/>
        </authorList>
    </citation>
    <scope>NUCLEOTIDE SEQUENCE [LARGE SCALE GENOMIC DNA]</scope>
    <source>
        <strain evidence="13">MX1 / ATCC 50154</strain>
    </source>
</reference>
<keyword evidence="9" id="KW-0137">Centromere</keyword>
<evidence type="ECO:0000259" key="11">
    <source>
        <dbReference type="Pfam" id="PF10512"/>
    </source>
</evidence>
<dbReference type="RefSeq" id="XP_001751167.1">
    <property type="nucleotide sequence ID" value="XM_001751115.1"/>
</dbReference>
<dbReference type="InterPro" id="IPR018867">
    <property type="entry name" value="Cell_div_borealin"/>
</dbReference>
<sequence>MPPPTTQPRGKKAKAPASSSSSNAFITPAANSASARITQATPAMDPRLPTTPFLRSARKGECLVSENGSPVMLDSDGVHVRASSSRGTRDTIITVPLDNGKAIELSADALQNADGPSKMLSKKQKAAAKSYLTSLQEQVGALLQQLM</sequence>
<dbReference type="GO" id="GO:0005634">
    <property type="term" value="C:nucleus"/>
    <property type="evidence" value="ECO:0007669"/>
    <property type="project" value="UniProtKB-SubCell"/>
</dbReference>
<dbReference type="Pfam" id="PF10512">
    <property type="entry name" value="Borealin"/>
    <property type="match status" value="1"/>
</dbReference>
<feature type="compositionally biased region" description="Polar residues" evidence="10">
    <location>
        <begin position="23"/>
        <end position="41"/>
    </location>
</feature>
<dbReference type="InterPro" id="IPR046466">
    <property type="entry name" value="Borealin_C"/>
</dbReference>
<evidence type="ECO:0000256" key="7">
    <source>
        <dbReference type="ARBA" id="ARBA00023242"/>
    </source>
</evidence>
<protein>
    <recommendedName>
        <fullName evidence="11">Borealin C-terminal domain-containing protein</fullName>
    </recommendedName>
</protein>
<comment type="subcellular location">
    <subcellularLocation>
        <location evidence="2">Chromosome</location>
        <location evidence="2">Centromere</location>
    </subcellularLocation>
    <subcellularLocation>
        <location evidence="1">Nucleus</location>
    </subcellularLocation>
</comment>
<keyword evidence="6" id="KW-0498">Mitosis</keyword>
<dbReference type="InParanoid" id="A9VEM0"/>
<dbReference type="KEGG" id="mbr:MONBRDRAFT_34823"/>
<feature type="region of interest" description="Disordered" evidence="10">
    <location>
        <begin position="1"/>
        <end position="53"/>
    </location>
</feature>
<gene>
    <name evidence="12" type="ORF">MONBRDRAFT_34823</name>
</gene>
<keyword evidence="13" id="KW-1185">Reference proteome</keyword>
<evidence type="ECO:0000256" key="2">
    <source>
        <dbReference type="ARBA" id="ARBA00004584"/>
    </source>
</evidence>
<dbReference type="GO" id="GO:0000775">
    <property type="term" value="C:chromosome, centromeric region"/>
    <property type="evidence" value="ECO:0007669"/>
    <property type="project" value="UniProtKB-SubCell"/>
</dbReference>
<keyword evidence="8" id="KW-0131">Cell cycle</keyword>
<dbReference type="EMBL" id="CH991709">
    <property type="protein sequence ID" value="EDQ84021.1"/>
    <property type="molecule type" value="Genomic_DNA"/>
</dbReference>
<evidence type="ECO:0000256" key="9">
    <source>
        <dbReference type="ARBA" id="ARBA00023328"/>
    </source>
</evidence>
<dbReference type="PANTHER" id="PTHR16040:SF7">
    <property type="entry name" value="AUSTRALIN, ISOFORM A-RELATED"/>
    <property type="match status" value="1"/>
</dbReference>
<proteinExistence type="inferred from homology"/>